<keyword evidence="10" id="KW-1185">Reference proteome</keyword>
<dbReference type="Gene3D" id="3.40.980.20">
    <property type="entry name" value="Four-carbon acid sugar kinase, nucleotide binding domain"/>
    <property type="match status" value="1"/>
</dbReference>
<keyword evidence="2" id="KW-0808">Transferase</keyword>
<keyword evidence="6" id="KW-0119">Carbohydrate metabolism</keyword>
<evidence type="ECO:0000256" key="5">
    <source>
        <dbReference type="ARBA" id="ARBA00022840"/>
    </source>
</evidence>
<protein>
    <submittedName>
        <fullName evidence="9">Four-carbon acid sugar kinase family protein</fullName>
    </submittedName>
</protein>
<evidence type="ECO:0000256" key="3">
    <source>
        <dbReference type="ARBA" id="ARBA00022741"/>
    </source>
</evidence>
<dbReference type="Pfam" id="PF07005">
    <property type="entry name" value="SBD_N"/>
    <property type="match status" value="1"/>
</dbReference>
<feature type="domain" description="Four-carbon acid sugar kinase nucleotide binding" evidence="8">
    <location>
        <begin position="257"/>
        <end position="337"/>
    </location>
</feature>
<dbReference type="GO" id="GO:0016301">
    <property type="term" value="F:kinase activity"/>
    <property type="evidence" value="ECO:0007669"/>
    <property type="project" value="UniProtKB-KW"/>
</dbReference>
<dbReference type="Proteomes" id="UP000314011">
    <property type="component" value="Unassembled WGS sequence"/>
</dbReference>
<proteinExistence type="inferred from homology"/>
<reference evidence="9 10" key="1">
    <citation type="submission" date="2019-06" db="EMBL/GenBank/DDBJ databases">
        <title>Genome of new Rhodobacteraceae sp. SM1903.</title>
        <authorList>
            <person name="Ren X."/>
        </authorList>
    </citation>
    <scope>NUCLEOTIDE SEQUENCE [LARGE SCALE GENOMIC DNA]</scope>
    <source>
        <strain evidence="9 10">SM1903</strain>
    </source>
</reference>
<keyword evidence="4 9" id="KW-0418">Kinase</keyword>
<keyword evidence="5" id="KW-0067">ATP-binding</keyword>
<accession>A0A5C5GC56</accession>
<gene>
    <name evidence="9" type="ORF">FHY64_16205</name>
</gene>
<evidence type="ECO:0000259" key="7">
    <source>
        <dbReference type="Pfam" id="PF07005"/>
    </source>
</evidence>
<dbReference type="EMBL" id="VFFF01000002">
    <property type="protein sequence ID" value="TNY31550.1"/>
    <property type="molecule type" value="Genomic_DNA"/>
</dbReference>
<dbReference type="InterPro" id="IPR031475">
    <property type="entry name" value="NBD_C"/>
</dbReference>
<evidence type="ECO:0000256" key="1">
    <source>
        <dbReference type="ARBA" id="ARBA00005715"/>
    </source>
</evidence>
<evidence type="ECO:0000313" key="10">
    <source>
        <dbReference type="Proteomes" id="UP000314011"/>
    </source>
</evidence>
<dbReference type="GO" id="GO:0005524">
    <property type="term" value="F:ATP binding"/>
    <property type="evidence" value="ECO:0007669"/>
    <property type="project" value="UniProtKB-KW"/>
</dbReference>
<evidence type="ECO:0000259" key="8">
    <source>
        <dbReference type="Pfam" id="PF17042"/>
    </source>
</evidence>
<dbReference type="InterPro" id="IPR042213">
    <property type="entry name" value="NBD_C_sf"/>
</dbReference>
<dbReference type="RefSeq" id="WP_140196626.1">
    <property type="nucleotide sequence ID" value="NZ_CP065915.1"/>
</dbReference>
<name>A0A5C5GC56_9RHOB</name>
<comment type="caution">
    <text evidence="9">The sequence shown here is derived from an EMBL/GenBank/DDBJ whole genome shotgun (WGS) entry which is preliminary data.</text>
</comment>
<feature type="domain" description="Four-carbon acid sugar kinase N-terminal" evidence="7">
    <location>
        <begin position="6"/>
        <end position="132"/>
    </location>
</feature>
<comment type="similarity">
    <text evidence="1">Belongs to the four-carbon acid sugar kinase family.</text>
</comment>
<dbReference type="Pfam" id="PF17042">
    <property type="entry name" value="NBD_C"/>
    <property type="match status" value="1"/>
</dbReference>
<dbReference type="OrthoDB" id="9778478at2"/>
<dbReference type="Gene3D" id="3.40.50.10840">
    <property type="entry name" value="Putative sugar-binding, N-terminal domain"/>
    <property type="match status" value="1"/>
</dbReference>
<dbReference type="InterPro" id="IPR037051">
    <property type="entry name" value="4-carb_acid_sugar_kinase_N_sf"/>
</dbReference>
<evidence type="ECO:0000256" key="2">
    <source>
        <dbReference type="ARBA" id="ARBA00022679"/>
    </source>
</evidence>
<sequence length="362" mass="37486">MSPRVALIADDLTGALDAIVPFAARGLRTVVCCGNDPLRSLEGVEADAIGLVSGTRDGPPEVAEARAQSFGKAVARMQPEILFRKIDSRMKGHPGLETRATAEAADCEQAVVCPAIPDMGRVVRAGRLVGDGVAEPIDIVGRMGWAGASFPDCESASDLDRIAATLTPGTLAVGARGFSAAIARRFEDISDNRREDWTGPVLVAVGSRDPITRAQVDALAAEGMLVVPAPGGVIPELPEDDLSTVVLAEGFAPLDPADAVRRFADSVASRLGARRHGLLVATGGETAAAILDRLGISRLTVLDEPCPGIVRVAPLDSGHRAMQIVTKSGGFGGPSALLDLVSAAGLLPVNPRAGSIWERKHG</sequence>
<organism evidence="9 10">
    <name type="scientific">Pelagovum pacificum</name>
    <dbReference type="NCBI Taxonomy" id="2588711"/>
    <lineage>
        <taxon>Bacteria</taxon>
        <taxon>Pseudomonadati</taxon>
        <taxon>Pseudomonadota</taxon>
        <taxon>Alphaproteobacteria</taxon>
        <taxon>Rhodobacterales</taxon>
        <taxon>Paracoccaceae</taxon>
        <taxon>Pelagovum</taxon>
    </lineage>
</organism>
<evidence type="ECO:0000256" key="6">
    <source>
        <dbReference type="ARBA" id="ARBA00023277"/>
    </source>
</evidence>
<dbReference type="InterPro" id="IPR010737">
    <property type="entry name" value="4-carb_acid_sugar_kinase_N"/>
</dbReference>
<keyword evidence="3" id="KW-0547">Nucleotide-binding</keyword>
<evidence type="ECO:0000313" key="9">
    <source>
        <dbReference type="EMBL" id="TNY31550.1"/>
    </source>
</evidence>
<dbReference type="AlphaFoldDB" id="A0A5C5GC56"/>
<evidence type="ECO:0000256" key="4">
    <source>
        <dbReference type="ARBA" id="ARBA00022777"/>
    </source>
</evidence>
<dbReference type="SUPFAM" id="SSF142764">
    <property type="entry name" value="YgbK-like"/>
    <property type="match status" value="1"/>
</dbReference>